<dbReference type="RefSeq" id="WP_121520181.1">
    <property type="nucleotide sequence ID" value="NZ_RCHR01000001.1"/>
</dbReference>
<dbReference type="Proteomes" id="UP000270219">
    <property type="component" value="Unassembled WGS sequence"/>
</dbReference>
<dbReference type="EMBL" id="RCHR01000001">
    <property type="protein sequence ID" value="RLL47720.1"/>
    <property type="molecule type" value="Genomic_DNA"/>
</dbReference>
<keyword evidence="1" id="KW-1133">Transmembrane helix</keyword>
<keyword evidence="3" id="KW-1185">Reference proteome</keyword>
<keyword evidence="1" id="KW-0472">Membrane</keyword>
<dbReference type="InterPro" id="IPR019649">
    <property type="entry name" value="DUF2512"/>
</dbReference>
<dbReference type="AlphaFoldDB" id="A0A498DL06"/>
<dbReference type="OrthoDB" id="2111682at2"/>
<feature type="transmembrane region" description="Helical" evidence="1">
    <location>
        <begin position="7"/>
        <end position="25"/>
    </location>
</feature>
<sequence>MKYITAFIIKLVMTTIVLWLVLTLISEVSLGSIILTSIILTIVGFIGDVFIFPRIGNVLTSILDFILIFVVLWLPGRVLFNSGQEAEAAALISATILTIGEMFLHRMMERQVLKDNISRMPSYQQNNLRMESSDEIDPKHKG</sequence>
<dbReference type="Pfam" id="PF10710">
    <property type="entry name" value="DUF2512"/>
    <property type="match status" value="1"/>
</dbReference>
<proteinExistence type="predicted"/>
<evidence type="ECO:0000256" key="1">
    <source>
        <dbReference type="SAM" id="Phobius"/>
    </source>
</evidence>
<comment type="caution">
    <text evidence="2">The sequence shown here is derived from an EMBL/GenBank/DDBJ whole genome shotgun (WGS) entry which is preliminary data.</text>
</comment>
<accession>A0A498DL06</accession>
<keyword evidence="1" id="KW-0812">Transmembrane</keyword>
<feature type="transmembrane region" description="Helical" evidence="1">
    <location>
        <begin position="58"/>
        <end position="76"/>
    </location>
</feature>
<protein>
    <submittedName>
        <fullName evidence="2">DUF2512 family protein</fullName>
    </submittedName>
</protein>
<gene>
    <name evidence="2" type="ORF">D8M04_00080</name>
</gene>
<organism evidence="2 3">
    <name type="scientific">Oceanobacillus piezotolerans</name>
    <dbReference type="NCBI Taxonomy" id="2448030"/>
    <lineage>
        <taxon>Bacteria</taxon>
        <taxon>Bacillati</taxon>
        <taxon>Bacillota</taxon>
        <taxon>Bacilli</taxon>
        <taxon>Bacillales</taxon>
        <taxon>Bacillaceae</taxon>
        <taxon>Oceanobacillus</taxon>
    </lineage>
</organism>
<evidence type="ECO:0000313" key="2">
    <source>
        <dbReference type="EMBL" id="RLL47720.1"/>
    </source>
</evidence>
<name>A0A498DL06_9BACI</name>
<evidence type="ECO:0000313" key="3">
    <source>
        <dbReference type="Proteomes" id="UP000270219"/>
    </source>
</evidence>
<reference evidence="2 3" key="1">
    <citation type="submission" date="2018-10" db="EMBL/GenBank/DDBJ databases">
        <title>Oceanobacillus sp. YLB-02 draft genome.</title>
        <authorList>
            <person name="Yu L."/>
        </authorList>
    </citation>
    <scope>NUCLEOTIDE SEQUENCE [LARGE SCALE GENOMIC DNA]</scope>
    <source>
        <strain evidence="2 3">YLB-02</strain>
    </source>
</reference>
<feature type="transmembrane region" description="Helical" evidence="1">
    <location>
        <begin position="88"/>
        <end position="104"/>
    </location>
</feature>
<feature type="transmembrane region" description="Helical" evidence="1">
    <location>
        <begin position="31"/>
        <end position="51"/>
    </location>
</feature>